<name>A0ABS5BSG0_9BACT</name>
<dbReference type="InterPro" id="IPR014284">
    <property type="entry name" value="RNA_pol_sigma-70_dom"/>
</dbReference>
<dbReference type="Gene3D" id="1.10.10.10">
    <property type="entry name" value="Winged helix-like DNA-binding domain superfamily/Winged helix DNA-binding domain"/>
    <property type="match status" value="1"/>
</dbReference>
<evidence type="ECO:0000256" key="3">
    <source>
        <dbReference type="ARBA" id="ARBA00023082"/>
    </source>
</evidence>
<dbReference type="InterPro" id="IPR004155">
    <property type="entry name" value="PBS_lyase_HEAT"/>
</dbReference>
<feature type="domain" description="RNA polymerase sigma factor 70 region 4 type 2" evidence="6">
    <location>
        <begin position="132"/>
        <end position="183"/>
    </location>
</feature>
<dbReference type="Proteomes" id="UP000676565">
    <property type="component" value="Unassembled WGS sequence"/>
</dbReference>
<protein>
    <submittedName>
        <fullName evidence="7">Sigma-70 family RNA polymerase sigma factor</fullName>
    </submittedName>
</protein>
<keyword evidence="8" id="KW-1185">Reference proteome</keyword>
<dbReference type="Pfam" id="PF08281">
    <property type="entry name" value="Sigma70_r4_2"/>
    <property type="match status" value="1"/>
</dbReference>
<keyword evidence="3" id="KW-0731">Sigma factor</keyword>
<reference evidence="7 8" key="1">
    <citation type="submission" date="2021-04" db="EMBL/GenBank/DDBJ databases">
        <authorList>
            <person name="Ivanova A."/>
        </authorList>
    </citation>
    <scope>NUCLEOTIDE SEQUENCE [LARGE SCALE GENOMIC DNA]</scope>
    <source>
        <strain evidence="7 8">G18</strain>
    </source>
</reference>
<dbReference type="PANTHER" id="PTHR43133">
    <property type="entry name" value="RNA POLYMERASE ECF-TYPE SIGMA FACTO"/>
    <property type="match status" value="1"/>
</dbReference>
<dbReference type="InterPro" id="IPR011989">
    <property type="entry name" value="ARM-like"/>
</dbReference>
<keyword evidence="2" id="KW-0805">Transcription regulation</keyword>
<dbReference type="RefSeq" id="WP_210654377.1">
    <property type="nucleotide sequence ID" value="NZ_JAGKQQ010000001.1"/>
</dbReference>
<dbReference type="InterPro" id="IPR007627">
    <property type="entry name" value="RNA_pol_sigma70_r2"/>
</dbReference>
<dbReference type="CDD" id="cd06171">
    <property type="entry name" value="Sigma70_r4"/>
    <property type="match status" value="1"/>
</dbReference>
<sequence>MADMHAIARLAALAHSELADHALLARFATERDEFAFAALVERHGPVVLDVARSVLRHTQDAEDVFQASFLVLARNANTIRTRASIGCWLHGVARRIALRALRSRTRRARHEAVPRDTPVPDDELTWAEVRALIHAELAGLPEALRAPILLCHLEGLTLDEAATRLELPRGTLRDRLDRGRERLRQRLARRGLAAAAIAFSASSSNATPPLMVLVTARSAVRFAAGFAEPSRAVELANGAVAAMTPTRLKFGLLFAVTFGAVGLVVAGIRDVEAPAVEPPVAEAAPVIDEPEAAAREVVRADLPVAPPPVPAPRVEFESITVVIIKPPGLSNEPGGTIRISSDGSCLYEVPGRVPPGGGNPLPGARLVHKLPRDRLRALNQVLKDTEWLKADAKEVPRLHAAEYTITLERNTGRVPIKRTLKITGVSEGYRNVFHFFQSIAHQEFLLYRLEWLLNTMVEARRDLDNIIGGELGESIGKSLYAIDLTRFVPWATRTVRNSFNKQVDEVRVAVRLIGLLKLEAEREHVNDLATDRDSSVRAAVALAVGRLGGEKAVPVLRKMLRSTSEAPWELIKLGPIAVPTIVDVIQNGGDPSDMGYEHLIRAYIENWKDVPQPLDGRITVAVMAGAVAAKEKAVRTQYHEELLKLIATPPPPEDPKLARARADVLNLANAVEAYRAK</sequence>
<dbReference type="Pfam" id="PF13646">
    <property type="entry name" value="HEAT_2"/>
    <property type="match status" value="1"/>
</dbReference>
<evidence type="ECO:0000259" key="5">
    <source>
        <dbReference type="Pfam" id="PF04542"/>
    </source>
</evidence>
<comment type="caution">
    <text evidence="7">The sequence shown here is derived from an EMBL/GenBank/DDBJ whole genome shotgun (WGS) entry which is preliminary data.</text>
</comment>
<dbReference type="SMART" id="SM00567">
    <property type="entry name" value="EZ_HEAT"/>
    <property type="match status" value="1"/>
</dbReference>
<evidence type="ECO:0000256" key="2">
    <source>
        <dbReference type="ARBA" id="ARBA00023015"/>
    </source>
</evidence>
<dbReference type="NCBIfam" id="TIGR02937">
    <property type="entry name" value="sigma70-ECF"/>
    <property type="match status" value="1"/>
</dbReference>
<dbReference type="PANTHER" id="PTHR43133:SF51">
    <property type="entry name" value="RNA POLYMERASE SIGMA FACTOR"/>
    <property type="match status" value="1"/>
</dbReference>
<dbReference type="InterPro" id="IPR013249">
    <property type="entry name" value="RNA_pol_sigma70_r4_t2"/>
</dbReference>
<evidence type="ECO:0000259" key="6">
    <source>
        <dbReference type="Pfam" id="PF08281"/>
    </source>
</evidence>
<dbReference type="Pfam" id="PF04542">
    <property type="entry name" value="Sigma70_r2"/>
    <property type="match status" value="1"/>
</dbReference>
<dbReference type="SUPFAM" id="SSF88659">
    <property type="entry name" value="Sigma3 and sigma4 domains of RNA polymerase sigma factors"/>
    <property type="match status" value="1"/>
</dbReference>
<dbReference type="InterPro" id="IPR013324">
    <property type="entry name" value="RNA_pol_sigma_r3/r4-like"/>
</dbReference>
<dbReference type="SUPFAM" id="SSF88946">
    <property type="entry name" value="Sigma2 domain of RNA polymerase sigma factors"/>
    <property type="match status" value="1"/>
</dbReference>
<accession>A0ABS5BSG0</accession>
<dbReference type="InterPro" id="IPR016024">
    <property type="entry name" value="ARM-type_fold"/>
</dbReference>
<dbReference type="Gene3D" id="1.10.1740.10">
    <property type="match status" value="1"/>
</dbReference>
<keyword evidence="4" id="KW-0804">Transcription</keyword>
<evidence type="ECO:0000256" key="1">
    <source>
        <dbReference type="ARBA" id="ARBA00010641"/>
    </source>
</evidence>
<comment type="similarity">
    <text evidence="1">Belongs to the sigma-70 factor family. ECF subfamily.</text>
</comment>
<organism evidence="7 8">
    <name type="scientific">Gemmata palustris</name>
    <dbReference type="NCBI Taxonomy" id="2822762"/>
    <lineage>
        <taxon>Bacteria</taxon>
        <taxon>Pseudomonadati</taxon>
        <taxon>Planctomycetota</taxon>
        <taxon>Planctomycetia</taxon>
        <taxon>Gemmatales</taxon>
        <taxon>Gemmataceae</taxon>
        <taxon>Gemmata</taxon>
    </lineage>
</organism>
<evidence type="ECO:0000313" key="7">
    <source>
        <dbReference type="EMBL" id="MBP3956352.1"/>
    </source>
</evidence>
<dbReference type="SUPFAM" id="SSF48371">
    <property type="entry name" value="ARM repeat"/>
    <property type="match status" value="1"/>
</dbReference>
<gene>
    <name evidence="7" type="ORF">J8F10_13780</name>
</gene>
<dbReference type="InterPro" id="IPR013325">
    <property type="entry name" value="RNA_pol_sigma_r2"/>
</dbReference>
<evidence type="ECO:0000313" key="8">
    <source>
        <dbReference type="Proteomes" id="UP000676565"/>
    </source>
</evidence>
<proteinExistence type="inferred from homology"/>
<dbReference type="Gene3D" id="1.25.10.10">
    <property type="entry name" value="Leucine-rich Repeat Variant"/>
    <property type="match status" value="1"/>
</dbReference>
<dbReference type="EMBL" id="JAGKQQ010000001">
    <property type="protein sequence ID" value="MBP3956352.1"/>
    <property type="molecule type" value="Genomic_DNA"/>
</dbReference>
<feature type="domain" description="RNA polymerase sigma-70 region 2" evidence="5">
    <location>
        <begin position="39"/>
        <end position="107"/>
    </location>
</feature>
<dbReference type="InterPro" id="IPR036388">
    <property type="entry name" value="WH-like_DNA-bd_sf"/>
</dbReference>
<dbReference type="InterPro" id="IPR039425">
    <property type="entry name" value="RNA_pol_sigma-70-like"/>
</dbReference>
<evidence type="ECO:0000256" key="4">
    <source>
        <dbReference type="ARBA" id="ARBA00023163"/>
    </source>
</evidence>